<accession>A0A0A9ELD0</accession>
<reference evidence="1" key="1">
    <citation type="submission" date="2014-09" db="EMBL/GenBank/DDBJ databases">
        <authorList>
            <person name="Magalhaes I.L.F."/>
            <person name="Oliveira U."/>
            <person name="Santos F.R."/>
            <person name="Vidigal T.H.D.A."/>
            <person name="Brescovit A.D."/>
            <person name="Santos A.J."/>
        </authorList>
    </citation>
    <scope>NUCLEOTIDE SEQUENCE</scope>
    <source>
        <tissue evidence="1">Shoot tissue taken approximately 20 cm above the soil surface</tissue>
    </source>
</reference>
<dbReference type="EMBL" id="GBRH01199280">
    <property type="protein sequence ID" value="JAD98615.1"/>
    <property type="molecule type" value="Transcribed_RNA"/>
</dbReference>
<reference evidence="1" key="2">
    <citation type="journal article" date="2015" name="Data Brief">
        <title>Shoot transcriptome of the giant reed, Arundo donax.</title>
        <authorList>
            <person name="Barrero R.A."/>
            <person name="Guerrero F.D."/>
            <person name="Moolhuijzen P."/>
            <person name="Goolsby J.A."/>
            <person name="Tidwell J."/>
            <person name="Bellgard S.E."/>
            <person name="Bellgard M.I."/>
        </authorList>
    </citation>
    <scope>NUCLEOTIDE SEQUENCE</scope>
    <source>
        <tissue evidence="1">Shoot tissue taken approximately 20 cm above the soil surface</tissue>
    </source>
</reference>
<name>A0A0A9ELD0_ARUDO</name>
<organism evidence="1">
    <name type="scientific">Arundo donax</name>
    <name type="common">Giant reed</name>
    <name type="synonym">Donax arundinaceus</name>
    <dbReference type="NCBI Taxonomy" id="35708"/>
    <lineage>
        <taxon>Eukaryota</taxon>
        <taxon>Viridiplantae</taxon>
        <taxon>Streptophyta</taxon>
        <taxon>Embryophyta</taxon>
        <taxon>Tracheophyta</taxon>
        <taxon>Spermatophyta</taxon>
        <taxon>Magnoliopsida</taxon>
        <taxon>Liliopsida</taxon>
        <taxon>Poales</taxon>
        <taxon>Poaceae</taxon>
        <taxon>PACMAD clade</taxon>
        <taxon>Arundinoideae</taxon>
        <taxon>Arundineae</taxon>
        <taxon>Arundo</taxon>
    </lineage>
</organism>
<dbReference type="AlphaFoldDB" id="A0A0A9ELD0"/>
<evidence type="ECO:0000313" key="1">
    <source>
        <dbReference type="EMBL" id="JAD98615.1"/>
    </source>
</evidence>
<protein>
    <submittedName>
        <fullName evidence="1">MADS5</fullName>
    </submittedName>
</protein>
<sequence length="69" mass="7520">MLLRLFSSCASSSCSSCIEHNPRLSPNSFLLYASIASILFPKVVASDFHLSMPSPSVFSFAGVPFVWFS</sequence>
<proteinExistence type="predicted"/>